<gene>
    <name evidence="1" type="ORF">SI8410_02002349</name>
</gene>
<accession>A0A7I8K1V8</accession>
<evidence type="ECO:0000313" key="1">
    <source>
        <dbReference type="EMBL" id="CAA7390943.1"/>
    </source>
</evidence>
<reference evidence="1" key="1">
    <citation type="submission" date="2020-02" db="EMBL/GenBank/DDBJ databases">
        <authorList>
            <person name="Scholz U."/>
            <person name="Mascher M."/>
            <person name="Fiebig A."/>
        </authorList>
    </citation>
    <scope>NUCLEOTIDE SEQUENCE</scope>
</reference>
<organism evidence="1 2">
    <name type="scientific">Spirodela intermedia</name>
    <name type="common">Intermediate duckweed</name>
    <dbReference type="NCBI Taxonomy" id="51605"/>
    <lineage>
        <taxon>Eukaryota</taxon>
        <taxon>Viridiplantae</taxon>
        <taxon>Streptophyta</taxon>
        <taxon>Embryophyta</taxon>
        <taxon>Tracheophyta</taxon>
        <taxon>Spermatophyta</taxon>
        <taxon>Magnoliopsida</taxon>
        <taxon>Liliopsida</taxon>
        <taxon>Araceae</taxon>
        <taxon>Lemnoideae</taxon>
        <taxon>Spirodela</taxon>
    </lineage>
</organism>
<keyword evidence="2" id="KW-1185">Reference proteome</keyword>
<name>A0A7I8K1V8_SPIIN</name>
<sequence length="74" mass="8160">MDVHISEEYVACRRKERMQLRLGAACSPEKMAEDRRFPASPPAFWLLAKEQAGAFLAGAARIGGEEMVFSCSSP</sequence>
<dbReference type="EMBL" id="LR746265">
    <property type="protein sequence ID" value="CAA7390943.1"/>
    <property type="molecule type" value="Genomic_DNA"/>
</dbReference>
<protein>
    <submittedName>
        <fullName evidence="1">Uncharacterized protein</fullName>
    </submittedName>
</protein>
<dbReference type="AlphaFoldDB" id="A0A7I8K1V8"/>
<evidence type="ECO:0000313" key="2">
    <source>
        <dbReference type="Proteomes" id="UP000663760"/>
    </source>
</evidence>
<proteinExistence type="predicted"/>
<dbReference type="Proteomes" id="UP000663760">
    <property type="component" value="Chromosome 2"/>
</dbReference>